<dbReference type="InterPro" id="IPR025187">
    <property type="entry name" value="DUF4112"/>
</dbReference>
<keyword evidence="2" id="KW-0472">Membrane</keyword>
<dbReference type="GeneID" id="73379299"/>
<gene>
    <name evidence="3" type="ORF">KGF56_001682</name>
</gene>
<dbReference type="Proteomes" id="UP001202479">
    <property type="component" value="Unassembled WGS sequence"/>
</dbReference>
<dbReference type="RefSeq" id="XP_049181409.1">
    <property type="nucleotide sequence ID" value="XM_049322831.1"/>
</dbReference>
<evidence type="ECO:0000313" key="4">
    <source>
        <dbReference type="Proteomes" id="UP001202479"/>
    </source>
</evidence>
<evidence type="ECO:0000256" key="2">
    <source>
        <dbReference type="SAM" id="Phobius"/>
    </source>
</evidence>
<evidence type="ECO:0000256" key="1">
    <source>
        <dbReference type="SAM" id="MobiDB-lite"/>
    </source>
</evidence>
<keyword evidence="4" id="KW-1185">Reference proteome</keyword>
<dbReference type="EMBL" id="JAHUZD010000028">
    <property type="protein sequence ID" value="KAI3405664.2"/>
    <property type="molecule type" value="Genomic_DNA"/>
</dbReference>
<keyword evidence="2" id="KW-1133">Transmembrane helix</keyword>
<feature type="compositionally biased region" description="Polar residues" evidence="1">
    <location>
        <begin position="280"/>
        <end position="301"/>
    </location>
</feature>
<sequence length="301" mass="33912">MSSFILKWIVNRLLKDNQWNKFGVEDPYYENVVIKVKKNGEKKYKKVPRKIPEGVSQNDGQILEIFKKRAYRYDYWFSIFGVSFGWSNIVSIVPIVGTIVQTYWSLGLLWLAKKLEDGLPLDLQLLFLLNIVIDFALGLVPVIGSLVEIGYKGNSRNYLLLEKHLVRVGEKNRGIISEGEVRPGFINDKVQPFVDEAYDQKIKPFVDETLKPEVIKAGGQILELLNRKPRSSSISSDASSIDRKSSGAYTTQTSNTTVTASVPPRDEKTIKEKVGGKPQDLTSNDDSASIRSIKSLNAKNK</sequence>
<feature type="compositionally biased region" description="Low complexity" evidence="1">
    <location>
        <begin position="250"/>
        <end position="259"/>
    </location>
</feature>
<dbReference type="AlphaFoldDB" id="A0AAI9WZ41"/>
<proteinExistence type="predicted"/>
<keyword evidence="2" id="KW-0812">Transmembrane</keyword>
<feature type="transmembrane region" description="Helical" evidence="2">
    <location>
        <begin position="75"/>
        <end position="104"/>
    </location>
</feature>
<name>A0AAI9WZ41_9ASCO</name>
<protein>
    <submittedName>
        <fullName evidence="3">Uncharacterized protein</fullName>
    </submittedName>
</protein>
<feature type="region of interest" description="Disordered" evidence="1">
    <location>
        <begin position="231"/>
        <end position="301"/>
    </location>
</feature>
<accession>A0AAI9WZ41</accession>
<organism evidence="3 4">
    <name type="scientific">Candida oxycetoniae</name>
    <dbReference type="NCBI Taxonomy" id="497107"/>
    <lineage>
        <taxon>Eukaryota</taxon>
        <taxon>Fungi</taxon>
        <taxon>Dikarya</taxon>
        <taxon>Ascomycota</taxon>
        <taxon>Saccharomycotina</taxon>
        <taxon>Pichiomycetes</taxon>
        <taxon>Debaryomycetaceae</taxon>
        <taxon>Candida/Lodderomyces clade</taxon>
        <taxon>Candida</taxon>
    </lineage>
</organism>
<evidence type="ECO:0000313" key="3">
    <source>
        <dbReference type="EMBL" id="KAI3405664.2"/>
    </source>
</evidence>
<feature type="compositionally biased region" description="Basic and acidic residues" evidence="1">
    <location>
        <begin position="264"/>
        <end position="275"/>
    </location>
</feature>
<feature type="transmembrane region" description="Helical" evidence="2">
    <location>
        <begin position="124"/>
        <end position="147"/>
    </location>
</feature>
<reference evidence="3" key="1">
    <citation type="journal article" date="2022" name="DNA Res.">
        <title>Genome analysis of five recently described species of the CUG-Ser clade uncovers Candida theae as a new hybrid lineage with pathogenic potential in the Candida parapsilosis species complex.</title>
        <authorList>
            <person name="Mixao V."/>
            <person name="Del Olmo V."/>
            <person name="Hegedusova E."/>
            <person name="Saus E."/>
            <person name="Pryszcz L."/>
            <person name="Cillingova A."/>
            <person name="Nosek J."/>
            <person name="Gabaldon T."/>
        </authorList>
    </citation>
    <scope>NUCLEOTIDE SEQUENCE</scope>
    <source>
        <strain evidence="3">CBS 10844</strain>
    </source>
</reference>
<dbReference type="PANTHER" id="PTHR35519">
    <property type="entry name" value="MEMBRANE PROTEINS"/>
    <property type="match status" value="1"/>
</dbReference>
<comment type="caution">
    <text evidence="3">The sequence shown here is derived from an EMBL/GenBank/DDBJ whole genome shotgun (WGS) entry which is preliminary data.</text>
</comment>
<dbReference type="Pfam" id="PF13430">
    <property type="entry name" value="DUF4112"/>
    <property type="match status" value="1"/>
</dbReference>
<dbReference type="PANTHER" id="PTHR35519:SF2">
    <property type="entry name" value="PH DOMAIN PROTEIN"/>
    <property type="match status" value="1"/>
</dbReference>